<dbReference type="Proteomes" id="UP000317421">
    <property type="component" value="Unassembled WGS sequence"/>
</dbReference>
<dbReference type="RefSeq" id="WP_146445853.1">
    <property type="nucleotide sequence ID" value="NZ_SJPR01000004.1"/>
</dbReference>
<evidence type="ECO:0000313" key="4">
    <source>
        <dbReference type="Proteomes" id="UP000317421"/>
    </source>
</evidence>
<feature type="transmembrane region" description="Helical" evidence="2">
    <location>
        <begin position="16"/>
        <end position="34"/>
    </location>
</feature>
<feature type="compositionally biased region" description="Gly residues" evidence="1">
    <location>
        <begin position="155"/>
        <end position="175"/>
    </location>
</feature>
<keyword evidence="2" id="KW-1133">Transmembrane helix</keyword>
<evidence type="ECO:0000256" key="2">
    <source>
        <dbReference type="SAM" id="Phobius"/>
    </source>
</evidence>
<name>A0A5C6ACS2_9BACT</name>
<dbReference type="EMBL" id="SJPR01000004">
    <property type="protein sequence ID" value="TWT96063.1"/>
    <property type="molecule type" value="Genomic_DNA"/>
</dbReference>
<keyword evidence="2" id="KW-0812">Transmembrane</keyword>
<sequence>MDQVKVALAWLQKHHFWVLSLVVVIATLGVWYTSSSSVASQTKAARTKIDGEFSAVGSIQNQPFKPNDDINRKQQIETQKLAADVLREWEDLYRVQKENVLIWPPELGDRFVEAVKDAKFGDSISSKRREEYLNYIKETFPSLVEIVDAELYAEEGGGGQRGGRGGGGEFGGGEYSGAVGDDGEPLETHLVQWLDQGELRARLVPETVPSPIEIWLLQEDLWVYRTLLQAIADTNESTGASRRDRAAVQTIVEMKVGQAAGGGDATGRTLVAPDASESTSAGGYGGEFNGGGYGSELGAEGGGYGGEFSRGGYGGEFGAEGGGGGANALLAGRYIDDTGAPIPDVPEDFKFGREFKRLPVRMTLEMDTRYLAKLMWELANAPLQVEVDQVRFNPEGEGGRASGSSVGSGEVAVFDRQPTKGTVVLQGIVYIFNPPDPSIVQSDDAGAVE</sequence>
<gene>
    <name evidence="3" type="ORF">Pla108_31450</name>
</gene>
<comment type="caution">
    <text evidence="3">The sequence shown here is derived from an EMBL/GenBank/DDBJ whole genome shotgun (WGS) entry which is preliminary data.</text>
</comment>
<organism evidence="3 4">
    <name type="scientific">Botrimarina colliarenosi</name>
    <dbReference type="NCBI Taxonomy" id="2528001"/>
    <lineage>
        <taxon>Bacteria</taxon>
        <taxon>Pseudomonadati</taxon>
        <taxon>Planctomycetota</taxon>
        <taxon>Planctomycetia</taxon>
        <taxon>Pirellulales</taxon>
        <taxon>Lacipirellulaceae</taxon>
        <taxon>Botrimarina</taxon>
    </lineage>
</organism>
<dbReference type="OrthoDB" id="277244at2"/>
<protein>
    <submittedName>
        <fullName evidence="3">Uncharacterized protein</fullName>
    </submittedName>
</protein>
<dbReference type="AlphaFoldDB" id="A0A5C6ACS2"/>
<keyword evidence="2" id="KW-0472">Membrane</keyword>
<proteinExistence type="predicted"/>
<reference evidence="3 4" key="1">
    <citation type="submission" date="2019-02" db="EMBL/GenBank/DDBJ databases">
        <title>Deep-cultivation of Planctomycetes and their phenomic and genomic characterization uncovers novel biology.</title>
        <authorList>
            <person name="Wiegand S."/>
            <person name="Jogler M."/>
            <person name="Boedeker C."/>
            <person name="Pinto D."/>
            <person name="Vollmers J."/>
            <person name="Rivas-Marin E."/>
            <person name="Kohn T."/>
            <person name="Peeters S.H."/>
            <person name="Heuer A."/>
            <person name="Rast P."/>
            <person name="Oberbeckmann S."/>
            <person name="Bunk B."/>
            <person name="Jeske O."/>
            <person name="Meyerdierks A."/>
            <person name="Storesund J.E."/>
            <person name="Kallscheuer N."/>
            <person name="Luecker S."/>
            <person name="Lage O.M."/>
            <person name="Pohl T."/>
            <person name="Merkel B.J."/>
            <person name="Hornburger P."/>
            <person name="Mueller R.-W."/>
            <person name="Bruemmer F."/>
            <person name="Labrenz M."/>
            <person name="Spormann A.M."/>
            <person name="Op Den Camp H."/>
            <person name="Overmann J."/>
            <person name="Amann R."/>
            <person name="Jetten M.S.M."/>
            <person name="Mascher T."/>
            <person name="Medema M.H."/>
            <person name="Devos D.P."/>
            <person name="Kaster A.-K."/>
            <person name="Ovreas L."/>
            <person name="Rohde M."/>
            <person name="Galperin M.Y."/>
            <person name="Jogler C."/>
        </authorList>
    </citation>
    <scope>NUCLEOTIDE SEQUENCE [LARGE SCALE GENOMIC DNA]</scope>
    <source>
        <strain evidence="3 4">Pla108</strain>
    </source>
</reference>
<evidence type="ECO:0000256" key="1">
    <source>
        <dbReference type="SAM" id="MobiDB-lite"/>
    </source>
</evidence>
<feature type="region of interest" description="Disordered" evidence="1">
    <location>
        <begin position="155"/>
        <end position="182"/>
    </location>
</feature>
<accession>A0A5C6ACS2</accession>
<keyword evidence="4" id="KW-1185">Reference proteome</keyword>
<evidence type="ECO:0000313" key="3">
    <source>
        <dbReference type="EMBL" id="TWT96063.1"/>
    </source>
</evidence>